<dbReference type="InterPro" id="IPR013806">
    <property type="entry name" value="Kringle-like"/>
</dbReference>
<organism evidence="7 8">
    <name type="scientific">Mytilus edulis</name>
    <name type="common">Blue mussel</name>
    <dbReference type="NCBI Taxonomy" id="6550"/>
    <lineage>
        <taxon>Eukaryota</taxon>
        <taxon>Metazoa</taxon>
        <taxon>Spiralia</taxon>
        <taxon>Lophotrochozoa</taxon>
        <taxon>Mollusca</taxon>
        <taxon>Bivalvia</taxon>
        <taxon>Autobranchia</taxon>
        <taxon>Pteriomorphia</taxon>
        <taxon>Mytilida</taxon>
        <taxon>Mytiloidea</taxon>
        <taxon>Mytilidae</taxon>
        <taxon>Mytilinae</taxon>
        <taxon>Mytilus</taxon>
    </lineage>
</organism>
<dbReference type="Pfam" id="PF00057">
    <property type="entry name" value="Ldl_recept_a"/>
    <property type="match status" value="2"/>
</dbReference>
<dbReference type="InterPro" id="IPR038178">
    <property type="entry name" value="Kringle_sf"/>
</dbReference>
<dbReference type="InterPro" id="IPR018056">
    <property type="entry name" value="Kringle_CS"/>
</dbReference>
<feature type="disulfide bond" evidence="4">
    <location>
        <begin position="87"/>
        <end position="99"/>
    </location>
</feature>
<gene>
    <name evidence="7" type="ORF">MEDL_14170</name>
</gene>
<dbReference type="InterPro" id="IPR023415">
    <property type="entry name" value="LDLR_class-A_CS"/>
</dbReference>
<protein>
    <submittedName>
        <fullName evidence="7">HGF</fullName>
    </submittedName>
</protein>
<name>A0A8S3QXN2_MYTED</name>
<evidence type="ECO:0000256" key="3">
    <source>
        <dbReference type="PROSITE-ProRule" id="PRU00121"/>
    </source>
</evidence>
<feature type="transmembrane region" description="Helical" evidence="5">
    <location>
        <begin position="410"/>
        <end position="432"/>
    </location>
</feature>
<dbReference type="InterPro" id="IPR000001">
    <property type="entry name" value="Kringle"/>
</dbReference>
<feature type="domain" description="Kringle" evidence="6">
    <location>
        <begin position="15"/>
        <end position="83"/>
    </location>
</feature>
<dbReference type="EMBL" id="CAJPWZ010000721">
    <property type="protein sequence ID" value="CAG2199491.1"/>
    <property type="molecule type" value="Genomic_DNA"/>
</dbReference>
<keyword evidence="8" id="KW-1185">Reference proteome</keyword>
<dbReference type="Gene3D" id="2.40.20.10">
    <property type="entry name" value="Plasminogen Kringle 4"/>
    <property type="match status" value="4"/>
</dbReference>
<dbReference type="Proteomes" id="UP000683360">
    <property type="component" value="Unassembled WGS sequence"/>
</dbReference>
<feature type="disulfide bond" evidence="4">
    <location>
        <begin position="106"/>
        <end position="121"/>
    </location>
</feature>
<reference evidence="7" key="1">
    <citation type="submission" date="2021-03" db="EMBL/GenBank/DDBJ databases">
        <authorList>
            <person name="Bekaert M."/>
        </authorList>
    </citation>
    <scope>NUCLEOTIDE SEQUENCE</scope>
</reference>
<comment type="caution">
    <text evidence="3">Lacks conserved residue(s) required for the propagation of feature annotation.</text>
</comment>
<feature type="disulfide bond" evidence="4">
    <location>
        <begin position="309"/>
        <end position="324"/>
    </location>
</feature>
<dbReference type="PANTHER" id="PTHR24261">
    <property type="entry name" value="PLASMINOGEN-RELATED"/>
    <property type="match status" value="1"/>
</dbReference>
<dbReference type="SMART" id="SM00130">
    <property type="entry name" value="KR"/>
    <property type="match status" value="4"/>
</dbReference>
<proteinExistence type="predicted"/>
<dbReference type="Pfam" id="PF00051">
    <property type="entry name" value="Kringle"/>
    <property type="match status" value="4"/>
</dbReference>
<dbReference type="CDD" id="cd00108">
    <property type="entry name" value="KR"/>
    <property type="match status" value="2"/>
</dbReference>
<dbReference type="PROSITE" id="PS50068">
    <property type="entry name" value="LDLRA_2"/>
    <property type="match status" value="2"/>
</dbReference>
<evidence type="ECO:0000259" key="6">
    <source>
        <dbReference type="PROSITE" id="PS50070"/>
    </source>
</evidence>
<keyword evidence="5" id="KW-1133">Transmembrane helix</keyword>
<dbReference type="PANTHER" id="PTHR24261:SF7">
    <property type="entry name" value="KRINGLE DOMAIN-CONTAINING PROTEIN"/>
    <property type="match status" value="1"/>
</dbReference>
<dbReference type="InterPro" id="IPR002172">
    <property type="entry name" value="LDrepeatLR_classA_rpt"/>
</dbReference>
<feature type="domain" description="Kringle" evidence="6">
    <location>
        <begin position="134"/>
        <end position="194"/>
    </location>
</feature>
<feature type="disulfide bond" evidence="4">
    <location>
        <begin position="297"/>
        <end position="315"/>
    </location>
</feature>
<feature type="disulfide bond" evidence="4">
    <location>
        <begin position="290"/>
        <end position="302"/>
    </location>
</feature>
<dbReference type="PRINTS" id="PR00018">
    <property type="entry name" value="KRINGLE"/>
</dbReference>
<evidence type="ECO:0000256" key="5">
    <source>
        <dbReference type="SAM" id="Phobius"/>
    </source>
</evidence>
<dbReference type="SUPFAM" id="SSF57440">
    <property type="entry name" value="Kringle-like"/>
    <property type="match status" value="4"/>
</dbReference>
<dbReference type="AlphaFoldDB" id="A0A8S3QXN2"/>
<sequence length="498" mass="56826">MFTHVGIDWKTDLLGASYNGTLSVTISGRTCQPWGSQTPHKHLFTKISDQYNYCRNPSLDYPGPWCYTTDPNVKYEYCPIYLCGVYCSGGFFKCDDGECIQEHLKCNGFEDCSGGEDELNCYDEVNECMTESTGLTYRGKFSTTRSGDKCLRWTDTTFQRQLNHSYCRNFSAKLKGPWCFISSDDWGYCEVPLCEKQREDDCELVRQYRIDWKTDLLGVSYNGTLNVTVSGRICQAWGSQTPHKHLFNKISNQFNYCRNPSLNYPGPWCYTTDPNVNYEYCPIYLCGVYCSGGFFKCDDGECLQEHLKCNGFVDCSNGEDELYCYDEVNECMEDSTGLTYKGQVSITQEGDKCLRWSDTTFHIKLNHTYCRNFSAKLKGPWCFISSTDWDYCNVSLCEKQREDECETVELYRYAITTVIGIAGASSAVIVLYQFKKLLRDNIGSNNKKGNGIEPYLQPLMEHLLEVLKIPTTSVKQKQLAISAIGATGKLINYTNCFV</sequence>
<feature type="domain" description="Kringle" evidence="6">
    <location>
        <begin position="218"/>
        <end position="286"/>
    </location>
</feature>
<feature type="disulfide bond" evidence="4">
    <location>
        <begin position="94"/>
        <end position="112"/>
    </location>
</feature>
<keyword evidence="1 3" id="KW-0420">Kringle</keyword>
<dbReference type="InterPro" id="IPR036055">
    <property type="entry name" value="LDL_receptor-like_sf"/>
</dbReference>
<keyword evidence="5" id="KW-0472">Membrane</keyword>
<keyword evidence="5" id="KW-0812">Transmembrane</keyword>
<dbReference type="OrthoDB" id="5917794at2759"/>
<evidence type="ECO:0000256" key="4">
    <source>
        <dbReference type="PROSITE-ProRule" id="PRU00124"/>
    </source>
</evidence>
<evidence type="ECO:0000313" key="7">
    <source>
        <dbReference type="EMBL" id="CAG2199491.1"/>
    </source>
</evidence>
<dbReference type="PROSITE" id="PS01209">
    <property type="entry name" value="LDLRA_1"/>
    <property type="match status" value="2"/>
</dbReference>
<evidence type="ECO:0000256" key="1">
    <source>
        <dbReference type="ARBA" id="ARBA00022572"/>
    </source>
</evidence>
<evidence type="ECO:0000256" key="2">
    <source>
        <dbReference type="ARBA" id="ARBA00023157"/>
    </source>
</evidence>
<dbReference type="CDD" id="cd00112">
    <property type="entry name" value="LDLa"/>
    <property type="match status" value="2"/>
</dbReference>
<keyword evidence="2 4" id="KW-1015">Disulfide bond</keyword>
<dbReference type="SUPFAM" id="SSF57424">
    <property type="entry name" value="LDL receptor-like module"/>
    <property type="match status" value="2"/>
</dbReference>
<dbReference type="SMART" id="SM00192">
    <property type="entry name" value="LDLa"/>
    <property type="match status" value="2"/>
</dbReference>
<evidence type="ECO:0000313" key="8">
    <source>
        <dbReference type="Proteomes" id="UP000683360"/>
    </source>
</evidence>
<dbReference type="InterPro" id="IPR050759">
    <property type="entry name" value="Serine_protease_kringle"/>
</dbReference>
<dbReference type="PRINTS" id="PR00261">
    <property type="entry name" value="LDLRECEPTOR"/>
</dbReference>
<dbReference type="PROSITE" id="PS00021">
    <property type="entry name" value="KRINGLE_1"/>
    <property type="match status" value="4"/>
</dbReference>
<dbReference type="Gene3D" id="4.10.400.10">
    <property type="entry name" value="Low-density Lipoprotein Receptor"/>
    <property type="match status" value="2"/>
</dbReference>
<dbReference type="PROSITE" id="PS50070">
    <property type="entry name" value="KRINGLE_2"/>
    <property type="match status" value="4"/>
</dbReference>
<comment type="caution">
    <text evidence="7">The sequence shown here is derived from an EMBL/GenBank/DDBJ whole genome shotgun (WGS) entry which is preliminary data.</text>
</comment>
<feature type="domain" description="Kringle" evidence="6">
    <location>
        <begin position="337"/>
        <end position="397"/>
    </location>
</feature>
<accession>A0A8S3QXN2</accession>